<comment type="similarity">
    <text evidence="1">Belongs to the polysaccharide synthase family.</text>
</comment>
<dbReference type="PANTHER" id="PTHR43318">
    <property type="entry name" value="UDP-N-ACETYLGLUCOSAMINE 4,6-DEHYDRATASE"/>
    <property type="match status" value="1"/>
</dbReference>
<feature type="transmembrane region" description="Helical" evidence="2">
    <location>
        <begin position="89"/>
        <end position="109"/>
    </location>
</feature>
<accession>A0A4V2UIA4</accession>
<dbReference type="InterPro" id="IPR051203">
    <property type="entry name" value="Polysaccharide_Synthase-Rel"/>
</dbReference>
<dbReference type="InterPro" id="IPR036291">
    <property type="entry name" value="NAD(P)-bd_dom_sf"/>
</dbReference>
<dbReference type="Pfam" id="PF02719">
    <property type="entry name" value="Polysacc_synt_2"/>
    <property type="match status" value="1"/>
</dbReference>
<dbReference type="AlphaFoldDB" id="A0A4V2UIA4"/>
<proteinExistence type="inferred from homology"/>
<dbReference type="SUPFAM" id="SSF53335">
    <property type="entry name" value="S-adenosyl-L-methionine-dependent methyltransferases"/>
    <property type="match status" value="1"/>
</dbReference>
<name>A0A4V2UIA4_PAULE</name>
<evidence type="ECO:0000313" key="4">
    <source>
        <dbReference type="EMBL" id="TCS35088.1"/>
    </source>
</evidence>
<sequence length="616" mass="67363">MPLCFLTAMLLRLGDLEAAIGYGIGAYIVVGMLTVGVFTLSGLYRAVIRFIDQTLLRATGISLALAVVSAYAVTFFWRSQTLPGSALAIYWFVAFSYVVGSRLAIRNFLRKHIPGRLSHQNVVAIYGAGKTGAKLAQAIRFSDKYRAVCFFDEKKSLNNHNVAGLKVFHASRMQALVQELNIGLIVIAIPSASAEHRRRIMHDAREAGIKVKTLRSVVELADETISSRSIREIKLEDLLGREPVPPQVDLFARCVHGKSVLVTGAGGSIGSELCRQIMAQKPAALHLLDHSEYALYAIEQELRARFPEVVIHPWLGSVCDAKLVERVMQGGKINTVYHAAAYKHVPLVEANMAEGIRNNVTGAQVVAVAADKFRVQTCVLVSTDKAVRPTNIMGASKRIAELIFQAASQKPGTSTTFCMVRFGNVLGSSGSVVPLFRKQIEEGGPITITHPEIVRYFMLIPEAAQLVIQAGAMAKGGEVFVLDMGEPIKIVDLARTMIDMAGLEEKNEDHPYGDIEIRYVGLRPGEKLYEELLIGNEAESSEHPRIMRTTEYSFAPEILSTLIDNLAGACVIGDDEAIKLAMREIVCEYGPQLGNLPRKLSGHKGEIFSNLSVISH</sequence>
<feature type="transmembrane region" description="Helical" evidence="2">
    <location>
        <begin position="28"/>
        <end position="48"/>
    </location>
</feature>
<evidence type="ECO:0000259" key="3">
    <source>
        <dbReference type="Pfam" id="PF02719"/>
    </source>
</evidence>
<dbReference type="EMBL" id="SLZQ01000011">
    <property type="protein sequence ID" value="TCS35088.1"/>
    <property type="molecule type" value="Genomic_DNA"/>
</dbReference>
<evidence type="ECO:0000256" key="1">
    <source>
        <dbReference type="ARBA" id="ARBA00007430"/>
    </source>
</evidence>
<dbReference type="PANTHER" id="PTHR43318:SF1">
    <property type="entry name" value="POLYSACCHARIDE BIOSYNTHESIS PROTEIN EPSC-RELATED"/>
    <property type="match status" value="1"/>
</dbReference>
<dbReference type="CDD" id="cd05237">
    <property type="entry name" value="UDP_invert_4-6DH_SDR_e"/>
    <property type="match status" value="1"/>
</dbReference>
<organism evidence="4 5">
    <name type="scientific">Paucimonas lemoignei</name>
    <name type="common">Pseudomonas lemoignei</name>
    <dbReference type="NCBI Taxonomy" id="29443"/>
    <lineage>
        <taxon>Bacteria</taxon>
        <taxon>Pseudomonadati</taxon>
        <taxon>Pseudomonadota</taxon>
        <taxon>Betaproteobacteria</taxon>
        <taxon>Burkholderiales</taxon>
        <taxon>Burkholderiaceae</taxon>
        <taxon>Paucimonas</taxon>
    </lineage>
</organism>
<keyword evidence="2" id="KW-1133">Transmembrane helix</keyword>
<comment type="caution">
    <text evidence="4">The sequence shown here is derived from an EMBL/GenBank/DDBJ whole genome shotgun (WGS) entry which is preliminary data.</text>
</comment>
<keyword evidence="5" id="KW-1185">Reference proteome</keyword>
<dbReference type="Pfam" id="PF13727">
    <property type="entry name" value="CoA_binding_3"/>
    <property type="match status" value="1"/>
</dbReference>
<protein>
    <submittedName>
        <fullName evidence="4">FlaA1/EpsC-like NDP-sugar epimerase</fullName>
    </submittedName>
</protein>
<keyword evidence="2" id="KW-0472">Membrane</keyword>
<reference evidence="4 5" key="1">
    <citation type="submission" date="2019-03" db="EMBL/GenBank/DDBJ databases">
        <title>Genomic Encyclopedia of Type Strains, Phase IV (KMG-IV): sequencing the most valuable type-strain genomes for metagenomic binning, comparative biology and taxonomic classification.</title>
        <authorList>
            <person name="Goeker M."/>
        </authorList>
    </citation>
    <scope>NUCLEOTIDE SEQUENCE [LARGE SCALE GENOMIC DNA]</scope>
    <source>
        <strain evidence="4 5">DSM 7445</strain>
    </source>
</reference>
<evidence type="ECO:0000256" key="2">
    <source>
        <dbReference type="SAM" id="Phobius"/>
    </source>
</evidence>
<dbReference type="Proteomes" id="UP000295382">
    <property type="component" value="Unassembled WGS sequence"/>
</dbReference>
<evidence type="ECO:0000313" key="5">
    <source>
        <dbReference type="Proteomes" id="UP000295382"/>
    </source>
</evidence>
<keyword evidence="2" id="KW-0812">Transmembrane</keyword>
<dbReference type="SUPFAM" id="SSF51735">
    <property type="entry name" value="NAD(P)-binding Rossmann-fold domains"/>
    <property type="match status" value="1"/>
</dbReference>
<gene>
    <name evidence="4" type="ORF">EDC30_1111</name>
</gene>
<dbReference type="InterPro" id="IPR029063">
    <property type="entry name" value="SAM-dependent_MTases_sf"/>
</dbReference>
<feature type="transmembrane region" description="Helical" evidence="2">
    <location>
        <begin position="55"/>
        <end position="77"/>
    </location>
</feature>
<dbReference type="Gene3D" id="3.40.50.720">
    <property type="entry name" value="NAD(P)-binding Rossmann-like Domain"/>
    <property type="match status" value="2"/>
</dbReference>
<dbReference type="InterPro" id="IPR003869">
    <property type="entry name" value="Polysac_CapD-like"/>
</dbReference>
<feature type="domain" description="Polysaccharide biosynthesis protein CapD-like" evidence="3">
    <location>
        <begin position="260"/>
        <end position="549"/>
    </location>
</feature>